<keyword evidence="4" id="KW-0479">Metal-binding</keyword>
<feature type="domain" description="Rieske" evidence="9">
    <location>
        <begin position="11"/>
        <end position="110"/>
    </location>
</feature>
<evidence type="ECO:0000256" key="7">
    <source>
        <dbReference type="ARBA" id="ARBA00023004"/>
    </source>
</evidence>
<dbReference type="Gene3D" id="3.30.390.30">
    <property type="match status" value="1"/>
</dbReference>
<dbReference type="PROSITE" id="PS51296">
    <property type="entry name" value="RIESKE"/>
    <property type="match status" value="1"/>
</dbReference>
<keyword evidence="6" id="KW-0560">Oxidoreductase</keyword>
<evidence type="ECO:0000256" key="4">
    <source>
        <dbReference type="ARBA" id="ARBA00022723"/>
    </source>
</evidence>
<reference evidence="10 11" key="1">
    <citation type="submission" date="2019-07" db="EMBL/GenBank/DDBJ databases">
        <title>Whole genome shotgun sequence of Gluconobacter kanchanaburiensis NBRC 103587.</title>
        <authorList>
            <person name="Hosoyama A."/>
            <person name="Uohara A."/>
            <person name="Ohji S."/>
            <person name="Ichikawa N."/>
        </authorList>
    </citation>
    <scope>NUCLEOTIDE SEQUENCE [LARGE SCALE GENOMIC DNA]</scope>
    <source>
        <strain evidence="10 11">NBRC 103587</strain>
    </source>
</reference>
<dbReference type="GO" id="GO:0046872">
    <property type="term" value="F:metal ion binding"/>
    <property type="evidence" value="ECO:0007669"/>
    <property type="project" value="UniProtKB-KW"/>
</dbReference>
<dbReference type="PRINTS" id="PR00411">
    <property type="entry name" value="PNDRDTASEI"/>
</dbReference>
<dbReference type="InterPro" id="IPR036188">
    <property type="entry name" value="FAD/NAD-bd_sf"/>
</dbReference>
<keyword evidence="3" id="KW-0001">2Fe-2S</keyword>
<dbReference type="SUPFAM" id="SSF51905">
    <property type="entry name" value="FAD/NAD(P)-binding domain"/>
    <property type="match status" value="2"/>
</dbReference>
<protein>
    <submittedName>
        <fullName evidence="10">Pyridine nucleotide-disulfide oxidoreductase</fullName>
    </submittedName>
</protein>
<dbReference type="Gene3D" id="2.102.10.10">
    <property type="entry name" value="Rieske [2Fe-2S] iron-sulphur domain"/>
    <property type="match status" value="1"/>
</dbReference>
<sequence length="523" mass="56333">MTSSAPNADFRDLVAFDALEDEKITPFSLDGTPVVVIRDGEQVHAFAGKCPHKDAPLEQGAFCRTAKGSVLVCPWHKAVFDAVDGSLVEPLALDPLPQYPVQIVDGRVLVGLRPMQRQAPQKRQETESVLLLGAGAAAVSAAVTLRAEGFAGTISMVSEEKDLPYDRTALSKTVLVSETEKAHAPPVREESFYAERGIRRIRGRVREFDPQTRTAELEDGTRLTADHVLIATGAVTRKPDIPGVDMQGVYTLHREADAERIAALLNPDLAVTIVGAGFIGLEAASSLRQRGVGVTIISDTEIPMEKQFGREIGIRLRQLHEENGVAFVSDARVMEIYSDESKDGVATASGVELDDGTRLPAAFVLLGVGVTPATGYVLGLERDECGAIVVNGQMRVMAGGDTCSNVYAAGDASAIIHDGAPRRIEHWRHAEIQGRIAALAMMGHDTPNVPMPWFWTQQFGKKIELLGWGESFDNVALEGDIRGFRFLATYLKDGRPVALAGAGRATDMARAAVDFEGFLAEKA</sequence>
<dbReference type="GO" id="GO:0051537">
    <property type="term" value="F:2 iron, 2 sulfur cluster binding"/>
    <property type="evidence" value="ECO:0007669"/>
    <property type="project" value="UniProtKB-KW"/>
</dbReference>
<accession>A0A511B5Q6</accession>
<dbReference type="InterPro" id="IPR023753">
    <property type="entry name" value="FAD/NAD-binding_dom"/>
</dbReference>
<dbReference type="InterPro" id="IPR036922">
    <property type="entry name" value="Rieske_2Fe-2S_sf"/>
</dbReference>
<proteinExistence type="predicted"/>
<dbReference type="Proteomes" id="UP000321079">
    <property type="component" value="Unassembled WGS sequence"/>
</dbReference>
<keyword evidence="8" id="KW-0411">Iron-sulfur</keyword>
<dbReference type="AlphaFoldDB" id="A0A511B5Q6"/>
<dbReference type="OrthoDB" id="7809559at2"/>
<dbReference type="RefSeq" id="WP_146858238.1">
    <property type="nucleotide sequence ID" value="NZ_BARK01000019.1"/>
</dbReference>
<dbReference type="InterPro" id="IPR050446">
    <property type="entry name" value="FAD-oxidoreductase/Apoptosis"/>
</dbReference>
<evidence type="ECO:0000256" key="2">
    <source>
        <dbReference type="ARBA" id="ARBA00022630"/>
    </source>
</evidence>
<comment type="caution">
    <text evidence="10">The sequence shown here is derived from an EMBL/GenBank/DDBJ whole genome shotgun (WGS) entry which is preliminary data.</text>
</comment>
<dbReference type="SUPFAM" id="SSF50022">
    <property type="entry name" value="ISP domain"/>
    <property type="match status" value="1"/>
</dbReference>
<evidence type="ECO:0000313" key="11">
    <source>
        <dbReference type="Proteomes" id="UP000321079"/>
    </source>
</evidence>
<dbReference type="InterPro" id="IPR028202">
    <property type="entry name" value="Reductase_C"/>
</dbReference>
<dbReference type="Gene3D" id="3.50.50.60">
    <property type="entry name" value="FAD/NAD(P)-binding domain"/>
    <property type="match status" value="2"/>
</dbReference>
<dbReference type="GO" id="GO:0016651">
    <property type="term" value="F:oxidoreductase activity, acting on NAD(P)H"/>
    <property type="evidence" value="ECO:0007669"/>
    <property type="project" value="TreeGrafter"/>
</dbReference>
<evidence type="ECO:0000256" key="8">
    <source>
        <dbReference type="ARBA" id="ARBA00023014"/>
    </source>
</evidence>
<dbReference type="EMBL" id="BJVA01000001">
    <property type="protein sequence ID" value="GEK94951.1"/>
    <property type="molecule type" value="Genomic_DNA"/>
</dbReference>
<comment type="cofactor">
    <cofactor evidence="1">
        <name>FAD</name>
        <dbReference type="ChEBI" id="CHEBI:57692"/>
    </cofactor>
</comment>
<evidence type="ECO:0000256" key="5">
    <source>
        <dbReference type="ARBA" id="ARBA00022827"/>
    </source>
</evidence>
<organism evidence="10 11">
    <name type="scientific">Gluconobacter kanchanaburiensis NBRC 103587</name>
    <dbReference type="NCBI Taxonomy" id="1307948"/>
    <lineage>
        <taxon>Bacteria</taxon>
        <taxon>Pseudomonadati</taxon>
        <taxon>Pseudomonadota</taxon>
        <taxon>Alphaproteobacteria</taxon>
        <taxon>Acetobacterales</taxon>
        <taxon>Acetobacteraceae</taxon>
        <taxon>Gluconobacter</taxon>
    </lineage>
</organism>
<dbReference type="Pfam" id="PF07992">
    <property type="entry name" value="Pyr_redox_2"/>
    <property type="match status" value="1"/>
</dbReference>
<dbReference type="PRINTS" id="PR00368">
    <property type="entry name" value="FADPNR"/>
</dbReference>
<evidence type="ECO:0000256" key="6">
    <source>
        <dbReference type="ARBA" id="ARBA00023002"/>
    </source>
</evidence>
<dbReference type="SUPFAM" id="SSF55424">
    <property type="entry name" value="FAD/NAD-linked reductases, dimerisation (C-terminal) domain"/>
    <property type="match status" value="1"/>
</dbReference>
<name>A0A511B5Q6_9PROT</name>
<gene>
    <name evidence="10" type="ORF">GKA01_01480</name>
</gene>
<keyword evidence="11" id="KW-1185">Reference proteome</keyword>
<evidence type="ECO:0000256" key="3">
    <source>
        <dbReference type="ARBA" id="ARBA00022714"/>
    </source>
</evidence>
<evidence type="ECO:0000259" key="9">
    <source>
        <dbReference type="PROSITE" id="PS51296"/>
    </source>
</evidence>
<dbReference type="Pfam" id="PF14759">
    <property type="entry name" value="Reductase_C"/>
    <property type="match status" value="1"/>
</dbReference>
<dbReference type="PANTHER" id="PTHR43557">
    <property type="entry name" value="APOPTOSIS-INDUCING FACTOR 1"/>
    <property type="match status" value="1"/>
</dbReference>
<keyword evidence="7" id="KW-0408">Iron</keyword>
<dbReference type="InterPro" id="IPR017941">
    <property type="entry name" value="Rieske_2Fe-2S"/>
</dbReference>
<dbReference type="PANTHER" id="PTHR43557:SF2">
    <property type="entry name" value="RIESKE DOMAIN-CONTAINING PROTEIN-RELATED"/>
    <property type="match status" value="1"/>
</dbReference>
<dbReference type="GO" id="GO:0005737">
    <property type="term" value="C:cytoplasm"/>
    <property type="evidence" value="ECO:0007669"/>
    <property type="project" value="TreeGrafter"/>
</dbReference>
<keyword evidence="5" id="KW-0274">FAD</keyword>
<keyword evidence="2" id="KW-0285">Flavoprotein</keyword>
<dbReference type="InterPro" id="IPR016156">
    <property type="entry name" value="FAD/NAD-linked_Rdtase_dimer_sf"/>
</dbReference>
<dbReference type="Pfam" id="PF00355">
    <property type="entry name" value="Rieske"/>
    <property type="match status" value="1"/>
</dbReference>
<evidence type="ECO:0000256" key="1">
    <source>
        <dbReference type="ARBA" id="ARBA00001974"/>
    </source>
</evidence>
<evidence type="ECO:0000313" key="10">
    <source>
        <dbReference type="EMBL" id="GEK94951.1"/>
    </source>
</evidence>